<gene>
    <name evidence="2" type="ORF">G0D72_18110</name>
</gene>
<organism evidence="2">
    <name type="scientific">Salmonella diarizonae</name>
    <dbReference type="NCBI Taxonomy" id="59204"/>
    <lineage>
        <taxon>Bacteria</taxon>
        <taxon>Pseudomonadati</taxon>
        <taxon>Pseudomonadota</taxon>
        <taxon>Gammaproteobacteria</taxon>
        <taxon>Enterobacterales</taxon>
        <taxon>Enterobacteriaceae</taxon>
        <taxon>Salmonella</taxon>
    </lineage>
</organism>
<sequence>MKKHWHELAKTRLTTLGITQAELAEKMGVTQGAMGHWLNGRRNPSLAEVGAIFQILGITGALINPDGTFTVSEDLTLPPVKQQYEYPLFTTVQAGQFADVGTFTERDAQQWVPTTRKAGPNSFWLEVSGHSMTAPPGMRPSFPEGMLILVDPSEDVEPGDFCVAGIHNDSEVTFKRYVRDDGQPWLEPLNPNPRYQSIPCNENCRIIGRVVKAQWPEDTFD</sequence>
<proteinExistence type="predicted"/>
<accession>A0A702DLG8</accession>
<dbReference type="AlphaFoldDB" id="A0A702DLG8"/>
<name>A0A702DLG8_SALDZ</name>
<reference evidence="2" key="2">
    <citation type="submission" date="2018-07" db="EMBL/GenBank/DDBJ databases">
        <authorList>
            <consortium name="NCBI Pathogen Detection Project"/>
        </authorList>
    </citation>
    <scope>NUCLEOTIDE SEQUENCE</scope>
    <source>
        <strain evidence="2">11-3796</strain>
    </source>
</reference>
<feature type="domain" description="HTH cro/C1-type" evidence="1">
    <location>
        <begin position="16"/>
        <end position="63"/>
    </location>
</feature>
<dbReference type="InterPro" id="IPR050077">
    <property type="entry name" value="LexA_repressor"/>
</dbReference>
<dbReference type="Pfam" id="PF00717">
    <property type="entry name" value="Peptidase_S24"/>
    <property type="match status" value="1"/>
</dbReference>
<evidence type="ECO:0000313" key="2">
    <source>
        <dbReference type="EMBL" id="HAC6770982.1"/>
    </source>
</evidence>
<dbReference type="PANTHER" id="PTHR33516:SF2">
    <property type="entry name" value="LEXA REPRESSOR-RELATED"/>
    <property type="match status" value="1"/>
</dbReference>
<comment type="caution">
    <text evidence="2">The sequence shown here is derived from an EMBL/GenBank/DDBJ whole genome shotgun (WGS) entry which is preliminary data.</text>
</comment>
<dbReference type="InterPro" id="IPR015927">
    <property type="entry name" value="Peptidase_S24_S26A/B/C"/>
</dbReference>
<dbReference type="InterPro" id="IPR010982">
    <property type="entry name" value="Lambda_DNA-bd_dom_sf"/>
</dbReference>
<dbReference type="InterPro" id="IPR001387">
    <property type="entry name" value="Cro/C1-type_HTH"/>
</dbReference>
<dbReference type="PANTHER" id="PTHR33516">
    <property type="entry name" value="LEXA REPRESSOR"/>
    <property type="match status" value="1"/>
</dbReference>
<dbReference type="GO" id="GO:0003677">
    <property type="term" value="F:DNA binding"/>
    <property type="evidence" value="ECO:0007669"/>
    <property type="project" value="InterPro"/>
</dbReference>
<dbReference type="Gene3D" id="1.10.260.40">
    <property type="entry name" value="lambda repressor-like DNA-binding domains"/>
    <property type="match status" value="1"/>
</dbReference>
<dbReference type="CDD" id="cd00093">
    <property type="entry name" value="HTH_XRE"/>
    <property type="match status" value="1"/>
</dbReference>
<dbReference type="EMBL" id="DAAMIJ010000046">
    <property type="protein sequence ID" value="HAC6770982.1"/>
    <property type="molecule type" value="Genomic_DNA"/>
</dbReference>
<reference evidence="2" key="1">
    <citation type="journal article" date="2018" name="Genome Biol.">
        <title>SKESA: strategic k-mer extension for scrupulous assemblies.</title>
        <authorList>
            <person name="Souvorov A."/>
            <person name="Agarwala R."/>
            <person name="Lipman D.J."/>
        </authorList>
    </citation>
    <scope>NUCLEOTIDE SEQUENCE</scope>
    <source>
        <strain evidence="2">11-3796</strain>
    </source>
</reference>
<dbReference type="CDD" id="cd06529">
    <property type="entry name" value="S24_LexA-like"/>
    <property type="match status" value="1"/>
</dbReference>
<dbReference type="SMART" id="SM00530">
    <property type="entry name" value="HTH_XRE"/>
    <property type="match status" value="1"/>
</dbReference>
<dbReference type="SUPFAM" id="SSF47413">
    <property type="entry name" value="lambda repressor-like DNA-binding domains"/>
    <property type="match status" value="1"/>
</dbReference>
<protein>
    <submittedName>
        <fullName evidence="2">LexA family transcriptional regulator</fullName>
    </submittedName>
</protein>
<dbReference type="InterPro" id="IPR036286">
    <property type="entry name" value="LexA/Signal_pep-like_sf"/>
</dbReference>
<evidence type="ECO:0000259" key="1">
    <source>
        <dbReference type="PROSITE" id="PS50943"/>
    </source>
</evidence>
<dbReference type="InterPro" id="IPR039418">
    <property type="entry name" value="LexA-like"/>
</dbReference>
<dbReference type="Pfam" id="PF01381">
    <property type="entry name" value="HTH_3"/>
    <property type="match status" value="1"/>
</dbReference>
<dbReference type="Gene3D" id="2.10.109.10">
    <property type="entry name" value="Umud Fragment, subunit A"/>
    <property type="match status" value="1"/>
</dbReference>
<dbReference type="SUPFAM" id="SSF51306">
    <property type="entry name" value="LexA/Signal peptidase"/>
    <property type="match status" value="1"/>
</dbReference>
<dbReference type="PROSITE" id="PS50943">
    <property type="entry name" value="HTH_CROC1"/>
    <property type="match status" value="1"/>
</dbReference>